<dbReference type="EMBL" id="QGTS01000014">
    <property type="protein sequence ID" value="PWW04995.1"/>
    <property type="molecule type" value="Genomic_DNA"/>
</dbReference>
<evidence type="ECO:0000313" key="1">
    <source>
        <dbReference type="EMBL" id="PWW04995.1"/>
    </source>
</evidence>
<sequence>MNTNEGQHYDQEETDMILFAGSKPFMNSLQYNVCFIDSKFNPDFLAGDCMNIAFQLGKEPDVRKGHIVDWSYDGQVQKVKILDSAMLYVKGIRTRTYIVQFLEKDEDDVFISDNNRID</sequence>
<protein>
    <submittedName>
        <fullName evidence="1">Uncharacterized protein</fullName>
    </submittedName>
</protein>
<keyword evidence="2" id="KW-1185">Reference proteome</keyword>
<dbReference type="Proteomes" id="UP000246744">
    <property type="component" value="Unassembled WGS sequence"/>
</dbReference>
<dbReference type="RefSeq" id="WP_110027560.1">
    <property type="nucleotide sequence ID" value="NZ_QGTS01000014.1"/>
</dbReference>
<evidence type="ECO:0000313" key="2">
    <source>
        <dbReference type="Proteomes" id="UP000246744"/>
    </source>
</evidence>
<reference evidence="1 2" key="1">
    <citation type="submission" date="2018-05" db="EMBL/GenBank/DDBJ databases">
        <title>Genomic Encyclopedia of Type Strains, Phase IV (KMG-IV): sequencing the most valuable type-strain genomes for metagenomic binning, comparative biology and taxonomic classification.</title>
        <authorList>
            <person name="Goeker M."/>
        </authorList>
    </citation>
    <scope>NUCLEOTIDE SEQUENCE [LARGE SCALE GENOMIC DNA]</scope>
    <source>
        <strain evidence="1 2">DSM 19579</strain>
    </source>
</reference>
<gene>
    <name evidence="1" type="ORF">DES37_11491</name>
</gene>
<organism evidence="1 2">
    <name type="scientific">Mangrovibacter plantisponsor</name>
    <dbReference type="NCBI Taxonomy" id="451513"/>
    <lineage>
        <taxon>Bacteria</taxon>
        <taxon>Pseudomonadati</taxon>
        <taxon>Pseudomonadota</taxon>
        <taxon>Gammaproteobacteria</taxon>
        <taxon>Enterobacterales</taxon>
        <taxon>Enterobacteriaceae</taxon>
        <taxon>Mangrovibacter</taxon>
    </lineage>
</organism>
<dbReference type="AlphaFoldDB" id="A0A317PVQ7"/>
<comment type="caution">
    <text evidence="1">The sequence shown here is derived from an EMBL/GenBank/DDBJ whole genome shotgun (WGS) entry which is preliminary data.</text>
</comment>
<name>A0A317PVQ7_9ENTR</name>
<accession>A0A317PVQ7</accession>
<proteinExistence type="predicted"/>